<evidence type="ECO:0000256" key="5">
    <source>
        <dbReference type="ARBA" id="ARBA00022833"/>
    </source>
</evidence>
<dbReference type="CDD" id="cd19779">
    <property type="entry name" value="Bbox2_TRIM37_C-VIII"/>
    <property type="match status" value="1"/>
</dbReference>
<dbReference type="SMART" id="SM00061">
    <property type="entry name" value="MATH"/>
    <property type="match status" value="1"/>
</dbReference>
<evidence type="ECO:0000256" key="4">
    <source>
        <dbReference type="ARBA" id="ARBA00022771"/>
    </source>
</evidence>
<dbReference type="InterPro" id="IPR000315">
    <property type="entry name" value="Znf_B-box"/>
</dbReference>
<dbReference type="CDD" id="cd16619">
    <property type="entry name" value="mRING-HC-C4C4_TRIM37_C-VIII"/>
    <property type="match status" value="1"/>
</dbReference>
<comment type="caution">
    <text evidence="10">The sequence shown here is derived from an EMBL/GenBank/DDBJ whole genome shotgun (WGS) entry which is preliminary data.</text>
</comment>
<dbReference type="PANTHER" id="PTHR36754">
    <property type="entry name" value="E3 UBIQUITIN-PROTEIN LIGASE TRIM37"/>
    <property type="match status" value="1"/>
</dbReference>
<dbReference type="Pfam" id="PF00643">
    <property type="entry name" value="zf-B_box"/>
    <property type="match status" value="1"/>
</dbReference>
<dbReference type="GO" id="GO:0051865">
    <property type="term" value="P:protein autoubiquitination"/>
    <property type="evidence" value="ECO:0007669"/>
    <property type="project" value="TreeGrafter"/>
</dbReference>
<dbReference type="InterPro" id="IPR003649">
    <property type="entry name" value="Bbox_C"/>
</dbReference>
<organism evidence="10 11">
    <name type="scientific">Argiope bruennichi</name>
    <name type="common">Wasp spider</name>
    <name type="synonym">Aranea bruennichi</name>
    <dbReference type="NCBI Taxonomy" id="94029"/>
    <lineage>
        <taxon>Eukaryota</taxon>
        <taxon>Metazoa</taxon>
        <taxon>Ecdysozoa</taxon>
        <taxon>Arthropoda</taxon>
        <taxon>Chelicerata</taxon>
        <taxon>Arachnida</taxon>
        <taxon>Araneae</taxon>
        <taxon>Araneomorphae</taxon>
        <taxon>Entelegynae</taxon>
        <taxon>Araneoidea</taxon>
        <taxon>Araneidae</taxon>
        <taxon>Argiope</taxon>
    </lineage>
</organism>
<feature type="domain" description="B box-type" evidence="8">
    <location>
        <begin position="90"/>
        <end position="132"/>
    </location>
</feature>
<dbReference type="Proteomes" id="UP000807504">
    <property type="component" value="Unassembled WGS sequence"/>
</dbReference>
<reference evidence="10" key="1">
    <citation type="journal article" date="2020" name="bioRxiv">
        <title>Chromosome-level reference genome of the European wasp spider Argiope bruennichi: a resource for studies on range expansion and evolutionary adaptation.</title>
        <authorList>
            <person name="Sheffer M.M."/>
            <person name="Hoppe A."/>
            <person name="Krehenwinkel H."/>
            <person name="Uhl G."/>
            <person name="Kuss A.W."/>
            <person name="Jensen L."/>
            <person name="Jensen C."/>
            <person name="Gillespie R.G."/>
            <person name="Hoff K.J."/>
            <person name="Prost S."/>
        </authorList>
    </citation>
    <scope>NUCLEOTIDE SEQUENCE</scope>
</reference>
<sequence>MDEHSLESLVETFRCFICTDKLKDAHLCPHCSKLCCYICIRRWLTDQKSECPHCRTSLLLHELVKCRWVDEVTKQLDSFQLVDAEKRNASEKEICKTHQENLSVYCWNCKQCICHQCALWEVIHSGHEFKPLEEIYEEHAIQIKEEFVRLKRRLDELIGLVQEVERSVELVRASRDERIREIHHAAEHMISRLNAQLKTKLFTLMAKKNSLSQETEHLETILKSVEQQLNTCSKSQLIIQSNEILQNMAEIQNKPMNCFITAAVPTYFPSEIVPEYDGSTFVMQNFSVLQQRADPVYSPPLHVCGQTWRLKVYPDGIHAVRGNYLSVFLELSAGLLETSKYEYRIEMINQASRDPSKNFDREFASDFYVGECWGYNRFFRLDLLASEGYLNTENDTLILEFQTAQTQYITQINNLKERLAIELSRNQAALVATNDTGIEIPILKRASTSTGVSTTPENVSDVTTSSLLSPTFGFSSPVQPISNFMPFSSNLYLTSLISNSFVTFKNKNINDEGINKSLEKSIDSENTVIVNDAQTSCTRLKIKCTKINQPHDYDFAPAEETLNTYNPMLVPNYPNAHKRMSKCSCRYKDIGTFESYEASCETDSSRSDNKIVSECNVEETALNNSECVKGGVIGASINIDENSTDESDFDEERVSDDLEFQFPNKRGHCRQHLHFWNFSK</sequence>
<dbReference type="SUPFAM" id="SSF49599">
    <property type="entry name" value="TRAF domain-like"/>
    <property type="match status" value="1"/>
</dbReference>
<dbReference type="Gene3D" id="2.60.210.10">
    <property type="entry name" value="Apoptosis, Tumor Necrosis Factor Receptor Associated Protein 2, Chain A"/>
    <property type="match status" value="1"/>
</dbReference>
<comment type="subcellular location">
    <subcellularLocation>
        <location evidence="1">Cytoplasm</location>
    </subcellularLocation>
</comment>
<evidence type="ECO:0000256" key="6">
    <source>
        <dbReference type="PROSITE-ProRule" id="PRU00024"/>
    </source>
</evidence>
<dbReference type="InterPro" id="IPR013083">
    <property type="entry name" value="Znf_RING/FYVE/PHD"/>
</dbReference>
<evidence type="ECO:0000256" key="1">
    <source>
        <dbReference type="ARBA" id="ARBA00004496"/>
    </source>
</evidence>
<dbReference type="GO" id="GO:0070842">
    <property type="term" value="P:aggresome assembly"/>
    <property type="evidence" value="ECO:0007669"/>
    <property type="project" value="TreeGrafter"/>
</dbReference>
<gene>
    <name evidence="10" type="ORF">HNY73_009619</name>
</gene>
<dbReference type="PROSITE" id="PS50119">
    <property type="entry name" value="ZF_BBOX"/>
    <property type="match status" value="1"/>
</dbReference>
<dbReference type="SUPFAM" id="SSF57845">
    <property type="entry name" value="B-box zinc-binding domain"/>
    <property type="match status" value="1"/>
</dbReference>
<dbReference type="GO" id="GO:0005164">
    <property type="term" value="F:tumor necrosis factor receptor binding"/>
    <property type="evidence" value="ECO:0007669"/>
    <property type="project" value="TreeGrafter"/>
</dbReference>
<feature type="domain" description="RING-type" evidence="7">
    <location>
        <begin position="15"/>
        <end position="55"/>
    </location>
</feature>
<feature type="domain" description="MATH" evidence="9">
    <location>
        <begin position="276"/>
        <end position="403"/>
    </location>
</feature>
<reference evidence="10" key="2">
    <citation type="submission" date="2020-06" db="EMBL/GenBank/DDBJ databases">
        <authorList>
            <person name="Sheffer M."/>
        </authorList>
    </citation>
    <scope>NUCLEOTIDE SEQUENCE</scope>
</reference>
<dbReference type="InterPro" id="IPR001841">
    <property type="entry name" value="Znf_RING"/>
</dbReference>
<dbReference type="Pfam" id="PF22486">
    <property type="entry name" value="MATH_2"/>
    <property type="match status" value="1"/>
</dbReference>
<dbReference type="InterPro" id="IPR053003">
    <property type="entry name" value="TRIM_RBCC_E3_ubiq-ligases"/>
</dbReference>
<dbReference type="PANTHER" id="PTHR36754:SF2">
    <property type="entry name" value="E3 UBIQUITIN-PROTEIN LIGASE TRIM37"/>
    <property type="match status" value="1"/>
</dbReference>
<protein>
    <submittedName>
        <fullName evidence="10">E3 ubiquitin-protein ligase TRIM37 like protein</fullName>
    </submittedName>
</protein>
<dbReference type="GO" id="GO:0005778">
    <property type="term" value="C:peroxisomal membrane"/>
    <property type="evidence" value="ECO:0007669"/>
    <property type="project" value="TreeGrafter"/>
</dbReference>
<name>A0A8T0FA13_ARGBR</name>
<evidence type="ECO:0000313" key="11">
    <source>
        <dbReference type="Proteomes" id="UP000807504"/>
    </source>
</evidence>
<keyword evidence="3" id="KW-0479">Metal-binding</keyword>
<evidence type="ECO:0000313" key="10">
    <source>
        <dbReference type="EMBL" id="KAF8788084.1"/>
    </source>
</evidence>
<evidence type="ECO:0000259" key="7">
    <source>
        <dbReference type="PROSITE" id="PS50089"/>
    </source>
</evidence>
<accession>A0A8T0FA13</accession>
<dbReference type="GO" id="GO:0061630">
    <property type="term" value="F:ubiquitin protein ligase activity"/>
    <property type="evidence" value="ECO:0007669"/>
    <property type="project" value="TreeGrafter"/>
</dbReference>
<dbReference type="InterPro" id="IPR037299">
    <property type="entry name" value="TRIM37_MATH"/>
</dbReference>
<keyword evidence="2" id="KW-0963">Cytoplasm</keyword>
<dbReference type="CDD" id="cd03773">
    <property type="entry name" value="MATH_TRIM37"/>
    <property type="match status" value="1"/>
</dbReference>
<dbReference type="GO" id="GO:0031625">
    <property type="term" value="F:ubiquitin protein ligase binding"/>
    <property type="evidence" value="ECO:0007669"/>
    <property type="project" value="TreeGrafter"/>
</dbReference>
<evidence type="ECO:0000256" key="3">
    <source>
        <dbReference type="ARBA" id="ARBA00022723"/>
    </source>
</evidence>
<evidence type="ECO:0000259" key="8">
    <source>
        <dbReference type="PROSITE" id="PS50119"/>
    </source>
</evidence>
<dbReference type="InterPro" id="IPR008974">
    <property type="entry name" value="TRAF-like"/>
</dbReference>
<keyword evidence="5" id="KW-0862">Zinc</keyword>
<dbReference type="PROSITE" id="PS50144">
    <property type="entry name" value="MATH"/>
    <property type="match status" value="1"/>
</dbReference>
<keyword evidence="11" id="KW-1185">Reference proteome</keyword>
<dbReference type="InterPro" id="IPR002083">
    <property type="entry name" value="MATH/TRAF_dom"/>
</dbReference>
<dbReference type="Gene3D" id="3.30.40.10">
    <property type="entry name" value="Zinc/RING finger domain, C3HC4 (zinc finger)"/>
    <property type="match status" value="1"/>
</dbReference>
<dbReference type="GO" id="GO:0008270">
    <property type="term" value="F:zinc ion binding"/>
    <property type="evidence" value="ECO:0007669"/>
    <property type="project" value="UniProtKB-KW"/>
</dbReference>
<dbReference type="SMART" id="SM00336">
    <property type="entry name" value="BBOX"/>
    <property type="match status" value="1"/>
</dbReference>
<dbReference type="PROSITE" id="PS50089">
    <property type="entry name" value="ZF_RING_2"/>
    <property type="match status" value="1"/>
</dbReference>
<keyword evidence="4 6" id="KW-0863">Zinc-finger</keyword>
<dbReference type="AlphaFoldDB" id="A0A8T0FA13"/>
<dbReference type="GO" id="GO:0006513">
    <property type="term" value="P:protein monoubiquitination"/>
    <property type="evidence" value="ECO:0007669"/>
    <property type="project" value="TreeGrafter"/>
</dbReference>
<dbReference type="GO" id="GO:0016235">
    <property type="term" value="C:aggresome"/>
    <property type="evidence" value="ECO:0007669"/>
    <property type="project" value="TreeGrafter"/>
</dbReference>
<dbReference type="SUPFAM" id="SSF57850">
    <property type="entry name" value="RING/U-box"/>
    <property type="match status" value="1"/>
</dbReference>
<proteinExistence type="predicted"/>
<evidence type="ECO:0000259" key="9">
    <source>
        <dbReference type="PROSITE" id="PS50144"/>
    </source>
</evidence>
<dbReference type="Gene3D" id="3.30.160.60">
    <property type="entry name" value="Classic Zinc Finger"/>
    <property type="match status" value="1"/>
</dbReference>
<dbReference type="SMART" id="SM00502">
    <property type="entry name" value="BBC"/>
    <property type="match status" value="1"/>
</dbReference>
<dbReference type="EMBL" id="JABXBU010000015">
    <property type="protein sequence ID" value="KAF8788084.1"/>
    <property type="molecule type" value="Genomic_DNA"/>
</dbReference>
<evidence type="ECO:0000256" key="2">
    <source>
        <dbReference type="ARBA" id="ARBA00022490"/>
    </source>
</evidence>